<dbReference type="Pfam" id="PF05345">
    <property type="entry name" value="He_PIG"/>
    <property type="match status" value="1"/>
</dbReference>
<feature type="chain" id="PRO_5004163071" evidence="1">
    <location>
        <begin position="25"/>
        <end position="511"/>
    </location>
</feature>
<organism evidence="2">
    <name type="scientific">Solibacter usitatus (strain Ellin6076)</name>
    <dbReference type="NCBI Taxonomy" id="234267"/>
    <lineage>
        <taxon>Bacteria</taxon>
        <taxon>Pseudomonadati</taxon>
        <taxon>Acidobacteriota</taxon>
        <taxon>Terriglobia</taxon>
        <taxon>Bryobacterales</taxon>
        <taxon>Solibacteraceae</taxon>
        <taxon>Candidatus Solibacter</taxon>
    </lineage>
</organism>
<dbReference type="InParanoid" id="Q023P6"/>
<reference evidence="2" key="1">
    <citation type="submission" date="2006-10" db="EMBL/GenBank/DDBJ databases">
        <title>Complete sequence of Solibacter usitatus Ellin6076.</title>
        <authorList>
            <consortium name="US DOE Joint Genome Institute"/>
            <person name="Copeland A."/>
            <person name="Lucas S."/>
            <person name="Lapidus A."/>
            <person name="Barry K."/>
            <person name="Detter J.C."/>
            <person name="Glavina del Rio T."/>
            <person name="Hammon N."/>
            <person name="Israni S."/>
            <person name="Dalin E."/>
            <person name="Tice H."/>
            <person name="Pitluck S."/>
            <person name="Thompson L.S."/>
            <person name="Brettin T."/>
            <person name="Bruce D."/>
            <person name="Han C."/>
            <person name="Tapia R."/>
            <person name="Gilna P."/>
            <person name="Schmutz J."/>
            <person name="Larimer F."/>
            <person name="Land M."/>
            <person name="Hauser L."/>
            <person name="Kyrpides N."/>
            <person name="Mikhailova N."/>
            <person name="Janssen P.H."/>
            <person name="Kuske C.R."/>
            <person name="Richardson P."/>
        </authorList>
    </citation>
    <scope>NUCLEOTIDE SEQUENCE</scope>
    <source>
        <strain evidence="2">Ellin6076</strain>
    </source>
</reference>
<keyword evidence="1" id="KW-0732">Signal</keyword>
<dbReference type="GO" id="GO:0005509">
    <property type="term" value="F:calcium ion binding"/>
    <property type="evidence" value="ECO:0007669"/>
    <property type="project" value="InterPro"/>
</dbReference>
<dbReference type="OrthoDB" id="4203269at2"/>
<dbReference type="Gene3D" id="2.60.40.10">
    <property type="entry name" value="Immunoglobulins"/>
    <property type="match status" value="1"/>
</dbReference>
<evidence type="ECO:0000256" key="1">
    <source>
        <dbReference type="SAM" id="SignalP"/>
    </source>
</evidence>
<evidence type="ECO:0000313" key="2">
    <source>
        <dbReference type="EMBL" id="ABJ83794.1"/>
    </source>
</evidence>
<dbReference type="KEGG" id="sus:Acid_2808"/>
<protein>
    <submittedName>
        <fullName evidence="2">Uncharacterized protein</fullName>
    </submittedName>
</protein>
<dbReference type="eggNOG" id="COG4257">
    <property type="taxonomic scope" value="Bacteria"/>
</dbReference>
<dbReference type="AlphaFoldDB" id="Q023P6"/>
<sequence length="511" mass="53130" precursor="true">MTRLTTIRELGVLMMLAGAIVVPAQTHAPLQYHGGPVLGTFTIYPLYYGNWSNADIVAQQNYLGGLTGYISGQNALNNQQPMMKQYGVKTASVAPASAASPTALPAKLSRAQVLDIIHVNQTNGNLPPYSGSALLMVFLAHGFSVDVTGGCAYHGSVSPSSSYFAAVPLDCGPLFLVTAHEVFEASADPDIANAPGWDEAVDSCTTTVLLPVPGLSLPGYPSNTLPIPGAADNTQSGTCSTTGYTHLVSWEPCGKDDCGISTTPVDANTTRIELAKPVVTQASFPYNSIVFMSGDQIAIGARGCVQTGGSGLTWKRYVDPSGPNSDRLYFGSMEVPGVLMPMRFSNINGLTIKVPSAEPPAKLVLYYSDDGYGDNGYYAHDNGTESQCFCPSLDATNCGVGTPGGPALVTLTITRNVSSPLTIGTISLSDGKVGAAYSQSLTVNGGTAPFTWQLILGRLPFGLVLNTATGQISGAPINAVAGSFLTFKVTDSSSPMQTATVSFPITIAPAN</sequence>
<dbReference type="STRING" id="234267.Acid_2808"/>
<dbReference type="GO" id="GO:0016020">
    <property type="term" value="C:membrane"/>
    <property type="evidence" value="ECO:0007669"/>
    <property type="project" value="InterPro"/>
</dbReference>
<dbReference type="InterPro" id="IPR015919">
    <property type="entry name" value="Cadherin-like_sf"/>
</dbReference>
<dbReference type="HOGENOM" id="CLU_533056_0_0_0"/>
<accession>Q023P6</accession>
<feature type="signal peptide" evidence="1">
    <location>
        <begin position="1"/>
        <end position="24"/>
    </location>
</feature>
<dbReference type="SUPFAM" id="SSF49313">
    <property type="entry name" value="Cadherin-like"/>
    <property type="match status" value="1"/>
</dbReference>
<name>Q023P6_SOLUE</name>
<proteinExistence type="predicted"/>
<gene>
    <name evidence="2" type="ordered locus">Acid_2808</name>
</gene>
<dbReference type="EMBL" id="CP000473">
    <property type="protein sequence ID" value="ABJ83794.1"/>
    <property type="molecule type" value="Genomic_DNA"/>
</dbReference>
<dbReference type="InterPro" id="IPR013783">
    <property type="entry name" value="Ig-like_fold"/>
</dbReference>